<dbReference type="Pfam" id="PF00291">
    <property type="entry name" value="PALP"/>
    <property type="match status" value="1"/>
</dbReference>
<comment type="caution">
    <text evidence="5">The sequence shown here is derived from an EMBL/GenBank/DDBJ whole genome shotgun (WGS) entry which is preliminary data.</text>
</comment>
<dbReference type="InterPro" id="IPR036052">
    <property type="entry name" value="TrpB-like_PALP_sf"/>
</dbReference>
<dbReference type="NCBIfam" id="NF003032">
    <property type="entry name" value="PRK03910.1-5"/>
    <property type="match status" value="1"/>
</dbReference>
<evidence type="ECO:0000256" key="2">
    <source>
        <dbReference type="ARBA" id="ARBA00008639"/>
    </source>
</evidence>
<comment type="cofactor">
    <cofactor evidence="1">
        <name>pyridoxal 5'-phosphate</name>
        <dbReference type="ChEBI" id="CHEBI:597326"/>
    </cofactor>
</comment>
<evidence type="ECO:0000256" key="1">
    <source>
        <dbReference type="ARBA" id="ARBA00001933"/>
    </source>
</evidence>
<evidence type="ECO:0000259" key="4">
    <source>
        <dbReference type="Pfam" id="PF00291"/>
    </source>
</evidence>
<feature type="domain" description="Tryptophan synthase beta chain-like PALP" evidence="4">
    <location>
        <begin position="13"/>
        <end position="316"/>
    </location>
</feature>
<dbReference type="PANTHER" id="PTHR43780">
    <property type="entry name" value="1-AMINOCYCLOPROPANE-1-CARBOXYLATE DEAMINASE-RELATED"/>
    <property type="match status" value="1"/>
</dbReference>
<dbReference type="InterPro" id="IPR005966">
    <property type="entry name" value="D-Cys_desShydrase"/>
</dbReference>
<sequence>MKMMLIDNYPKIELVGAPTPIEYLPRLSDYAERDIYIKRDDLTPLGLGGNKLRKLEYLAAEALQEGADVLLTAGAIQSNHVRQTAAVAAKLGLKCMAILENPLEEASDSYQQNGNRLLLDLLGVNVIPAQVGLSLAEQLVTQAELLQAQGFRPYIVPVGGSNTLGSLGYIGCAQEILHQVTDIPDLAAVVVASGSGGTHAGLSVGLEHYLPHVSLVGVTVSRSSAQQQPIVEALRQSIAEMLGVTLKQPIELWDDFYAPGYGYTNDTGNDALNLLAQLEGIFLDPVYTAKAMAGLLTGISSQRFSQAGPLLFIHTGGSPALFAYS</sequence>
<keyword evidence="5" id="KW-0456">Lyase</keyword>
<keyword evidence="6" id="KW-1185">Reference proteome</keyword>
<evidence type="ECO:0000313" key="6">
    <source>
        <dbReference type="Proteomes" id="UP000790096"/>
    </source>
</evidence>
<dbReference type="InterPro" id="IPR027278">
    <property type="entry name" value="ACCD_DCysDesulf"/>
</dbReference>
<accession>A0ABS5SU69</accession>
<proteinExistence type="inferred from homology"/>
<dbReference type="NCBIfam" id="TIGR01275">
    <property type="entry name" value="ACC_deam_rel"/>
    <property type="match status" value="1"/>
</dbReference>
<dbReference type="GO" id="GO:0019148">
    <property type="term" value="F:D-cysteine desulfhydrase activity"/>
    <property type="evidence" value="ECO:0007669"/>
    <property type="project" value="UniProtKB-EC"/>
</dbReference>
<dbReference type="SUPFAM" id="SSF53686">
    <property type="entry name" value="Tryptophan synthase beta subunit-like PLP-dependent enzymes"/>
    <property type="match status" value="1"/>
</dbReference>
<dbReference type="EC" id="4.4.1.15" evidence="5"/>
<dbReference type="PIRSF" id="PIRSF006278">
    <property type="entry name" value="ACCD_DCysDesulf"/>
    <property type="match status" value="1"/>
</dbReference>
<evidence type="ECO:0000313" key="5">
    <source>
        <dbReference type="EMBL" id="MBT0723601.1"/>
    </source>
</evidence>
<dbReference type="NCBIfam" id="NF003030">
    <property type="entry name" value="PRK03910.1-3"/>
    <property type="match status" value="1"/>
</dbReference>
<organism evidence="5 6">
    <name type="scientific">Rosenbergiella gaditana</name>
    <dbReference type="NCBI Taxonomy" id="2726987"/>
    <lineage>
        <taxon>Bacteria</taxon>
        <taxon>Pseudomonadati</taxon>
        <taxon>Pseudomonadota</taxon>
        <taxon>Gammaproteobacteria</taxon>
        <taxon>Enterobacterales</taxon>
        <taxon>Erwiniaceae</taxon>
        <taxon>Rosenbergiella</taxon>
    </lineage>
</organism>
<name>A0ABS5SU69_9GAMM</name>
<dbReference type="Proteomes" id="UP000790096">
    <property type="component" value="Unassembled WGS sequence"/>
</dbReference>
<gene>
    <name evidence="5" type="ORF">HH682_03895</name>
</gene>
<evidence type="ECO:0000256" key="3">
    <source>
        <dbReference type="ARBA" id="ARBA00022898"/>
    </source>
</evidence>
<dbReference type="PANTHER" id="PTHR43780:SF2">
    <property type="entry name" value="1-AMINOCYCLOPROPANE-1-CARBOXYLATE DEAMINASE-RELATED"/>
    <property type="match status" value="1"/>
</dbReference>
<dbReference type="Gene3D" id="3.40.50.1100">
    <property type="match status" value="2"/>
</dbReference>
<dbReference type="InterPro" id="IPR001926">
    <property type="entry name" value="TrpB-like_PALP"/>
</dbReference>
<keyword evidence="3" id="KW-0663">Pyridoxal phosphate</keyword>
<protein>
    <submittedName>
        <fullName evidence="5">D-cysteine desulfhydrase</fullName>
        <ecNumber evidence="5">4.4.1.15</ecNumber>
    </submittedName>
</protein>
<reference evidence="5 6" key="1">
    <citation type="submission" date="2020-04" db="EMBL/GenBank/DDBJ databases">
        <title>Genome sequencing of Rosenbergiella species.</title>
        <authorList>
            <person name="Alvarez-Perez S."/>
            <person name="Lievens B."/>
        </authorList>
    </citation>
    <scope>NUCLEOTIDE SEQUENCE [LARGE SCALE GENOMIC DNA]</scope>
    <source>
        <strain evidence="5 6">S61</strain>
    </source>
</reference>
<comment type="similarity">
    <text evidence="2">Belongs to the ACC deaminase/D-cysteine desulfhydrase family.</text>
</comment>
<dbReference type="EMBL" id="JABBFR010000004">
    <property type="protein sequence ID" value="MBT0723601.1"/>
    <property type="molecule type" value="Genomic_DNA"/>
</dbReference>